<dbReference type="FunFam" id="2.160.20.10:FF:000016">
    <property type="entry name" value="Polygalacturonase 7"/>
    <property type="match status" value="1"/>
</dbReference>
<keyword evidence="7" id="KW-0961">Cell wall biogenesis/degradation</keyword>
<keyword evidence="5 9" id="KW-0378">Hydrolase</keyword>
<evidence type="ECO:0000313" key="12">
    <source>
        <dbReference type="Proteomes" id="UP000238479"/>
    </source>
</evidence>
<evidence type="ECO:0000256" key="6">
    <source>
        <dbReference type="ARBA" id="ARBA00023295"/>
    </source>
</evidence>
<dbReference type="GO" id="GO:0004650">
    <property type="term" value="F:polygalacturonase activity"/>
    <property type="evidence" value="ECO:0007669"/>
    <property type="project" value="UniProtKB-EC"/>
</dbReference>
<accession>A0A2P6RHV9</accession>
<feature type="chain" id="PRO_5015189249" evidence="10">
    <location>
        <begin position="27"/>
        <end position="453"/>
    </location>
</feature>
<feature type="signal peptide" evidence="10">
    <location>
        <begin position="1"/>
        <end position="26"/>
    </location>
</feature>
<keyword evidence="12" id="KW-1185">Reference proteome</keyword>
<evidence type="ECO:0000256" key="8">
    <source>
        <dbReference type="PROSITE-ProRule" id="PRU10052"/>
    </source>
</evidence>
<evidence type="ECO:0000256" key="4">
    <source>
        <dbReference type="ARBA" id="ARBA00022525"/>
    </source>
</evidence>
<dbReference type="Pfam" id="PF00295">
    <property type="entry name" value="Glyco_hydro_28"/>
    <property type="match status" value="1"/>
</dbReference>
<evidence type="ECO:0000256" key="1">
    <source>
        <dbReference type="ARBA" id="ARBA00004191"/>
    </source>
</evidence>
<evidence type="ECO:0000256" key="7">
    <source>
        <dbReference type="ARBA" id="ARBA00023316"/>
    </source>
</evidence>
<reference evidence="11 12" key="1">
    <citation type="journal article" date="2018" name="Nat. Genet.">
        <title>The Rosa genome provides new insights in the design of modern roses.</title>
        <authorList>
            <person name="Bendahmane M."/>
        </authorList>
    </citation>
    <scope>NUCLEOTIDE SEQUENCE [LARGE SCALE GENOMIC DNA]</scope>
    <source>
        <strain evidence="12">cv. Old Blush</strain>
    </source>
</reference>
<evidence type="ECO:0000256" key="9">
    <source>
        <dbReference type="RuleBase" id="RU361169"/>
    </source>
</evidence>
<evidence type="ECO:0000256" key="3">
    <source>
        <dbReference type="ARBA" id="ARBA00022512"/>
    </source>
</evidence>
<evidence type="ECO:0000256" key="5">
    <source>
        <dbReference type="ARBA" id="ARBA00022801"/>
    </source>
</evidence>
<dbReference type="InterPro" id="IPR012334">
    <property type="entry name" value="Pectin_lyas_fold"/>
</dbReference>
<evidence type="ECO:0000256" key="10">
    <source>
        <dbReference type="SAM" id="SignalP"/>
    </source>
</evidence>
<keyword evidence="3" id="KW-0134">Cell wall</keyword>
<keyword evidence="6 9" id="KW-0326">Glycosidase</keyword>
<dbReference type="Gramene" id="PRQ46015">
    <property type="protein sequence ID" value="PRQ46015"/>
    <property type="gene ID" value="RchiOBHm_Chr2g0084561"/>
</dbReference>
<name>A0A2P6RHV9_ROSCH</name>
<protein>
    <submittedName>
        <fullName evidence="11">Putative polygalacturonase</fullName>
        <ecNumber evidence="11">3.2.1.15</ecNumber>
    </submittedName>
</protein>
<dbReference type="Gene3D" id="2.160.20.10">
    <property type="entry name" value="Single-stranded right-handed beta-helix, Pectin lyase-like"/>
    <property type="match status" value="1"/>
</dbReference>
<keyword evidence="4" id="KW-0964">Secreted</keyword>
<dbReference type="SUPFAM" id="SSF51126">
    <property type="entry name" value="Pectin lyase-like"/>
    <property type="match status" value="1"/>
</dbReference>
<dbReference type="OMA" id="WVNNLVV"/>
<keyword evidence="10" id="KW-0732">Signal</keyword>
<organism evidence="11 12">
    <name type="scientific">Rosa chinensis</name>
    <name type="common">China rose</name>
    <dbReference type="NCBI Taxonomy" id="74649"/>
    <lineage>
        <taxon>Eukaryota</taxon>
        <taxon>Viridiplantae</taxon>
        <taxon>Streptophyta</taxon>
        <taxon>Embryophyta</taxon>
        <taxon>Tracheophyta</taxon>
        <taxon>Spermatophyta</taxon>
        <taxon>Magnoliopsida</taxon>
        <taxon>eudicotyledons</taxon>
        <taxon>Gunneridae</taxon>
        <taxon>Pentapetalae</taxon>
        <taxon>rosids</taxon>
        <taxon>fabids</taxon>
        <taxon>Rosales</taxon>
        <taxon>Rosaceae</taxon>
        <taxon>Rosoideae</taxon>
        <taxon>Rosoideae incertae sedis</taxon>
        <taxon>Rosa</taxon>
    </lineage>
</organism>
<dbReference type="InterPro" id="IPR006626">
    <property type="entry name" value="PbH1"/>
</dbReference>
<dbReference type="AlphaFoldDB" id="A0A2P6RHV9"/>
<dbReference type="SMART" id="SM00710">
    <property type="entry name" value="PbH1"/>
    <property type="match status" value="5"/>
</dbReference>
<evidence type="ECO:0000313" key="11">
    <source>
        <dbReference type="EMBL" id="PRQ46015.1"/>
    </source>
</evidence>
<feature type="active site" evidence="8">
    <location>
        <position position="242"/>
    </location>
</feature>
<sequence>MAINHCACLLLISLFFMISLFGLSNAATTYNVMKYGAKADGKTDSTQAFVKTWAAACSSAQTATMYVPKGRFLLKAAVFRGPCKSRINVQIYGTLIAPTDYWALGNSGYWILFIKVNRLAVFGGTLDAKGAGFWACRKSGKSCPVGARSITFNWANDVVISGLVSINSQQTHLVINSCNNVVVRNVKLVAPDDSPNTDGIHVQSSTGVTITGATLQTGDDCVSIGPGTKNLYMSNIKCGPGHGVSIGSLGKAVNEAGVQNVTLTNAVFTGSDNGVRIKSWARPSNSFVTNILFQNIMMRNVENPIIIDQNYCPNNEGCPNQSSGVKISRVTYKNIQGTSATAEAVTFDCSPSNPCRGIRLQDIKLTYMNTVATSSCKNIGGSSTGVLMPQSCVRRIVVMGGCAHQMDMQLLSMLPWLCVAVNPMHIAFGCIDLYGLLFRILCFGALRSCIVLQ</sequence>
<dbReference type="Proteomes" id="UP000238479">
    <property type="component" value="Chromosome 2"/>
</dbReference>
<dbReference type="PROSITE" id="PS00502">
    <property type="entry name" value="POLYGALACTURONASE"/>
    <property type="match status" value="1"/>
</dbReference>
<dbReference type="InterPro" id="IPR000743">
    <property type="entry name" value="Glyco_hydro_28"/>
</dbReference>
<comment type="subcellular location">
    <subcellularLocation>
        <location evidence="1">Secreted</location>
        <location evidence="1">Cell wall</location>
    </subcellularLocation>
</comment>
<dbReference type="STRING" id="74649.A0A2P6RHV9"/>
<gene>
    <name evidence="11" type="ORF">RchiOBHm_Chr2g0084561</name>
</gene>
<dbReference type="EC" id="3.2.1.15" evidence="11"/>
<proteinExistence type="inferred from homology"/>
<comment type="caution">
    <text evidence="11">The sequence shown here is derived from an EMBL/GenBank/DDBJ whole genome shotgun (WGS) entry which is preliminary data.</text>
</comment>
<dbReference type="PANTHER" id="PTHR31375">
    <property type="match status" value="1"/>
</dbReference>
<evidence type="ECO:0000256" key="2">
    <source>
        <dbReference type="ARBA" id="ARBA00008834"/>
    </source>
</evidence>
<comment type="similarity">
    <text evidence="2 9">Belongs to the glycosyl hydrolase 28 family.</text>
</comment>
<dbReference type="InterPro" id="IPR011050">
    <property type="entry name" value="Pectin_lyase_fold/virulence"/>
</dbReference>
<dbReference type="GO" id="GO:0071555">
    <property type="term" value="P:cell wall organization"/>
    <property type="evidence" value="ECO:0007669"/>
    <property type="project" value="UniProtKB-KW"/>
</dbReference>
<dbReference type="GO" id="GO:0005975">
    <property type="term" value="P:carbohydrate metabolic process"/>
    <property type="evidence" value="ECO:0007669"/>
    <property type="project" value="InterPro"/>
</dbReference>
<dbReference type="EMBL" id="PDCK01000040">
    <property type="protein sequence ID" value="PRQ46015.1"/>
    <property type="molecule type" value="Genomic_DNA"/>
</dbReference>